<keyword evidence="8" id="KW-1185">Reference proteome</keyword>
<dbReference type="GO" id="GO:0032259">
    <property type="term" value="P:methylation"/>
    <property type="evidence" value="ECO:0007669"/>
    <property type="project" value="UniProtKB-KW"/>
</dbReference>
<keyword evidence="4 6" id="KW-0808">Transferase</keyword>
<dbReference type="HAMAP" id="MF_00735">
    <property type="entry name" value="Methyltr_PrmA"/>
    <property type="match status" value="1"/>
</dbReference>
<dbReference type="CDD" id="cd02440">
    <property type="entry name" value="AdoMet_MTases"/>
    <property type="match status" value="1"/>
</dbReference>
<dbReference type="Pfam" id="PF06325">
    <property type="entry name" value="PrmA"/>
    <property type="match status" value="1"/>
</dbReference>
<dbReference type="EMBL" id="OCPC01000001">
    <property type="protein sequence ID" value="SOE10660.1"/>
    <property type="molecule type" value="Genomic_DNA"/>
</dbReference>
<keyword evidence="3 6" id="KW-0489">Methyltransferase</keyword>
<name>A0A286HS61_9HYPH</name>
<evidence type="ECO:0000256" key="2">
    <source>
        <dbReference type="ARBA" id="ARBA00022490"/>
    </source>
</evidence>
<evidence type="ECO:0000313" key="7">
    <source>
        <dbReference type="EMBL" id="SOE10660.1"/>
    </source>
</evidence>
<feature type="binding site" evidence="6">
    <location>
        <position position="233"/>
    </location>
    <ligand>
        <name>S-adenosyl-L-methionine</name>
        <dbReference type="ChEBI" id="CHEBI:59789"/>
    </ligand>
</feature>
<dbReference type="Proteomes" id="UP000219465">
    <property type="component" value="Unassembled WGS sequence"/>
</dbReference>
<dbReference type="AlphaFoldDB" id="A0A286HS61"/>
<keyword evidence="5 6" id="KW-0949">S-adenosyl-L-methionine</keyword>
<comment type="function">
    <text evidence="6">Methylates ribosomal protein L11.</text>
</comment>
<dbReference type="GO" id="GO:0016279">
    <property type="term" value="F:protein-lysine N-methyltransferase activity"/>
    <property type="evidence" value="ECO:0007669"/>
    <property type="project" value="RHEA"/>
</dbReference>
<dbReference type="InterPro" id="IPR004498">
    <property type="entry name" value="Ribosomal_PrmA_MeTrfase"/>
</dbReference>
<dbReference type="InterPro" id="IPR050078">
    <property type="entry name" value="Ribosomal_L11_MeTrfase_PrmA"/>
</dbReference>
<comment type="subcellular location">
    <subcellularLocation>
        <location evidence="6">Cytoplasm</location>
    </subcellularLocation>
</comment>
<reference evidence="8" key="1">
    <citation type="submission" date="2017-08" db="EMBL/GenBank/DDBJ databases">
        <authorList>
            <person name="Varghese N."/>
            <person name="Submissions S."/>
        </authorList>
    </citation>
    <scope>NUCLEOTIDE SEQUENCE [LARGE SCALE GENOMIC DNA]</scope>
    <source>
        <strain evidence="8">KCTC 23107</strain>
    </source>
</reference>
<comment type="similarity">
    <text evidence="1 6">Belongs to the methyltransferase superfamily. PrmA family.</text>
</comment>
<dbReference type="RefSeq" id="WP_097105242.1">
    <property type="nucleotide sequence ID" value="NZ_OCPC01000001.1"/>
</dbReference>
<evidence type="ECO:0000256" key="4">
    <source>
        <dbReference type="ARBA" id="ARBA00022679"/>
    </source>
</evidence>
<dbReference type="PANTHER" id="PTHR43648:SF1">
    <property type="entry name" value="ELECTRON TRANSFER FLAVOPROTEIN BETA SUBUNIT LYSINE METHYLTRANSFERASE"/>
    <property type="match status" value="1"/>
</dbReference>
<comment type="catalytic activity">
    <reaction evidence="6">
        <text>L-lysyl-[protein] + 3 S-adenosyl-L-methionine = N(6),N(6),N(6)-trimethyl-L-lysyl-[protein] + 3 S-adenosyl-L-homocysteine + 3 H(+)</text>
        <dbReference type="Rhea" id="RHEA:54192"/>
        <dbReference type="Rhea" id="RHEA-COMP:9752"/>
        <dbReference type="Rhea" id="RHEA-COMP:13826"/>
        <dbReference type="ChEBI" id="CHEBI:15378"/>
        <dbReference type="ChEBI" id="CHEBI:29969"/>
        <dbReference type="ChEBI" id="CHEBI:57856"/>
        <dbReference type="ChEBI" id="CHEBI:59789"/>
        <dbReference type="ChEBI" id="CHEBI:61961"/>
    </reaction>
</comment>
<dbReference type="GO" id="GO:0005840">
    <property type="term" value="C:ribosome"/>
    <property type="evidence" value="ECO:0007669"/>
    <property type="project" value="UniProtKB-KW"/>
</dbReference>
<keyword evidence="7" id="KW-0689">Ribosomal protein</keyword>
<dbReference type="InterPro" id="IPR029063">
    <property type="entry name" value="SAM-dependent_MTases_sf"/>
</dbReference>
<organism evidence="7 8">
    <name type="scientific">Hoeflea halophila</name>
    <dbReference type="NCBI Taxonomy" id="714899"/>
    <lineage>
        <taxon>Bacteria</taxon>
        <taxon>Pseudomonadati</taxon>
        <taxon>Pseudomonadota</taxon>
        <taxon>Alphaproteobacteria</taxon>
        <taxon>Hyphomicrobiales</taxon>
        <taxon>Rhizobiaceae</taxon>
        <taxon>Hoeflea</taxon>
    </lineage>
</organism>
<keyword evidence="2 6" id="KW-0963">Cytoplasm</keyword>
<keyword evidence="7" id="KW-0687">Ribonucleoprotein</keyword>
<dbReference type="Gene3D" id="3.40.50.150">
    <property type="entry name" value="Vaccinia Virus protein VP39"/>
    <property type="match status" value="1"/>
</dbReference>
<feature type="binding site" evidence="6">
    <location>
        <position position="164"/>
    </location>
    <ligand>
        <name>S-adenosyl-L-methionine</name>
        <dbReference type="ChEBI" id="CHEBI:59789"/>
    </ligand>
</feature>
<feature type="binding site" evidence="6">
    <location>
        <position position="136"/>
    </location>
    <ligand>
        <name>S-adenosyl-L-methionine</name>
        <dbReference type="ChEBI" id="CHEBI:59789"/>
    </ligand>
</feature>
<gene>
    <name evidence="6" type="primary">prmA</name>
    <name evidence="7" type="ORF">SAMN05877838_0792</name>
</gene>
<protein>
    <recommendedName>
        <fullName evidence="6">Ribosomal protein L11 methyltransferase</fullName>
        <shortName evidence="6">L11 Mtase</shortName>
        <ecNumber evidence="6">2.1.1.-</ecNumber>
    </recommendedName>
</protein>
<dbReference type="EC" id="2.1.1.-" evidence="6"/>
<sequence>MSDHRYYFRTDEAGANRGLDLLDRIFEDEGLPVSTMEIDEERRIWEVSIYAPGDPDETLRQRIADCLAGDFPKAMIELETFGDTDWIAKSLEGLKPVRAGRFMVYGAHDRDAVRPHDLAIELEAGQAFGTGHHGTTAGCLEMIEIVMRAHPEGFGGVDPVLDLGTGSGVLAIAASMLGPVRVLATDIDPVATRVARYNVRHNRASRQVDCVTAPGFHSTHFGECGPFGLIIANILARPLMRMAPDIRRHLAPGGSVILSGILASQRWQVLAAYNGQGMRHVKTLWRNGWVTMHLK</sequence>
<evidence type="ECO:0000256" key="3">
    <source>
        <dbReference type="ARBA" id="ARBA00022603"/>
    </source>
</evidence>
<proteinExistence type="inferred from homology"/>
<dbReference type="OrthoDB" id="9785995at2"/>
<evidence type="ECO:0000256" key="1">
    <source>
        <dbReference type="ARBA" id="ARBA00009741"/>
    </source>
</evidence>
<evidence type="ECO:0000256" key="5">
    <source>
        <dbReference type="ARBA" id="ARBA00022691"/>
    </source>
</evidence>
<evidence type="ECO:0000256" key="6">
    <source>
        <dbReference type="HAMAP-Rule" id="MF_00735"/>
    </source>
</evidence>
<feature type="binding site" evidence="6">
    <location>
        <position position="186"/>
    </location>
    <ligand>
        <name>S-adenosyl-L-methionine</name>
        <dbReference type="ChEBI" id="CHEBI:59789"/>
    </ligand>
</feature>
<evidence type="ECO:0000313" key="8">
    <source>
        <dbReference type="Proteomes" id="UP000219465"/>
    </source>
</evidence>
<dbReference type="NCBIfam" id="NF001784">
    <property type="entry name" value="PRK00517.2-1"/>
    <property type="match status" value="1"/>
</dbReference>
<accession>A0A286HS61</accession>
<dbReference type="PANTHER" id="PTHR43648">
    <property type="entry name" value="ELECTRON TRANSFER FLAVOPROTEIN BETA SUBUNIT LYSINE METHYLTRANSFERASE"/>
    <property type="match status" value="1"/>
</dbReference>
<dbReference type="SUPFAM" id="SSF53335">
    <property type="entry name" value="S-adenosyl-L-methionine-dependent methyltransferases"/>
    <property type="match status" value="1"/>
</dbReference>
<dbReference type="GO" id="GO:0005737">
    <property type="term" value="C:cytoplasm"/>
    <property type="evidence" value="ECO:0007669"/>
    <property type="project" value="UniProtKB-SubCell"/>
</dbReference>